<evidence type="ECO:0000313" key="1">
    <source>
        <dbReference type="EMBL" id="MBU3837807.1"/>
    </source>
</evidence>
<dbReference type="SUPFAM" id="SSF143100">
    <property type="entry name" value="TTHA1013/TTHA0281-like"/>
    <property type="match status" value="1"/>
</dbReference>
<name>A0A948WVE9_9BACT</name>
<accession>A0A948WVE9</accession>
<dbReference type="Gene3D" id="3.30.160.250">
    <property type="match status" value="1"/>
</dbReference>
<dbReference type="InterPro" id="IPR035069">
    <property type="entry name" value="TTHA1013/TTHA0281-like"/>
</dbReference>
<reference evidence="1" key="2">
    <citation type="submission" date="2021-04" db="EMBL/GenBank/DDBJ databases">
        <authorList>
            <person name="Gilroy R."/>
        </authorList>
    </citation>
    <scope>NUCLEOTIDE SEQUENCE</scope>
    <source>
        <strain evidence="1">G4-2901</strain>
    </source>
</reference>
<dbReference type="EMBL" id="JAHLFW010000051">
    <property type="protein sequence ID" value="MBU3837807.1"/>
    <property type="molecule type" value="Genomic_DNA"/>
</dbReference>
<evidence type="ECO:0000313" key="2">
    <source>
        <dbReference type="Proteomes" id="UP000783796"/>
    </source>
</evidence>
<comment type="caution">
    <text evidence="1">The sequence shown here is derived from an EMBL/GenBank/DDBJ whole genome shotgun (WGS) entry which is preliminary data.</text>
</comment>
<proteinExistence type="predicted"/>
<protein>
    <submittedName>
        <fullName evidence="1">Type II toxin-antitoxin system HicB family antitoxin</fullName>
    </submittedName>
</protein>
<organism evidence="1 2">
    <name type="scientific">Candidatus Phocaeicola faecigallinarum</name>
    <dbReference type="NCBI Taxonomy" id="2838732"/>
    <lineage>
        <taxon>Bacteria</taxon>
        <taxon>Pseudomonadati</taxon>
        <taxon>Bacteroidota</taxon>
        <taxon>Bacteroidia</taxon>
        <taxon>Bacteroidales</taxon>
        <taxon>Bacteroidaceae</taxon>
        <taxon>Phocaeicola</taxon>
    </lineage>
</organism>
<dbReference type="Proteomes" id="UP000783796">
    <property type="component" value="Unassembled WGS sequence"/>
</dbReference>
<dbReference type="AlphaFoldDB" id="A0A948WVE9"/>
<gene>
    <name evidence="1" type="ORF">H9777_05745</name>
</gene>
<reference evidence="1" key="1">
    <citation type="journal article" date="2021" name="PeerJ">
        <title>Extensive microbial diversity within the chicken gut microbiome revealed by metagenomics and culture.</title>
        <authorList>
            <person name="Gilroy R."/>
            <person name="Ravi A."/>
            <person name="Getino M."/>
            <person name="Pursley I."/>
            <person name="Horton D.L."/>
            <person name="Alikhan N.F."/>
            <person name="Baker D."/>
            <person name="Gharbi K."/>
            <person name="Hall N."/>
            <person name="Watson M."/>
            <person name="Adriaenssens E.M."/>
            <person name="Foster-Nyarko E."/>
            <person name="Jarju S."/>
            <person name="Secka A."/>
            <person name="Antonio M."/>
            <person name="Oren A."/>
            <person name="Chaudhuri R.R."/>
            <person name="La Ragione R."/>
            <person name="Hildebrand F."/>
            <person name="Pallen M.J."/>
        </authorList>
    </citation>
    <scope>NUCLEOTIDE SEQUENCE</scope>
    <source>
        <strain evidence="1">G4-2901</strain>
    </source>
</reference>
<sequence>MNEVNYVIESLPNGEFYAYLLDYSQCCAYGETENEAIENLQEISHDFFNEISSVFSIEDMA</sequence>